<gene>
    <name evidence="2" type="ORF">EDC39_11264</name>
</gene>
<reference evidence="2 3" key="1">
    <citation type="submission" date="2019-07" db="EMBL/GenBank/DDBJ databases">
        <title>Genomic Encyclopedia of Type Strains, Phase IV (KMG-IV): sequencing the most valuable type-strain genomes for metagenomic binning, comparative biology and taxonomic classification.</title>
        <authorList>
            <person name="Goeker M."/>
        </authorList>
    </citation>
    <scope>NUCLEOTIDE SEQUENCE [LARGE SCALE GENOMIC DNA]</scope>
    <source>
        <strain evidence="2 3">SS015</strain>
    </source>
</reference>
<keyword evidence="3" id="KW-1185">Reference proteome</keyword>
<dbReference type="AlphaFoldDB" id="A0A5D3WHH3"/>
<dbReference type="RefSeq" id="WP_148896619.1">
    <property type="nucleotide sequence ID" value="NZ_VNIB01000012.1"/>
</dbReference>
<proteinExistence type="predicted"/>
<sequence length="165" mass="19408">MYRFMGCLLAVALFLSGCSGIQDIKIVHDFRQEMRKQRARRGECQFVEVGRREMDVVCPEDPDWEEKTGEAARARRIERQSEVILNNSYYRQIMLDQRLAGMSTLARERFVYEEYLRGYRAAKNRKYVPGAYTLVEPLFCFEDRQNPFNYKGWVCAPVRGGWGEP</sequence>
<dbReference type="EMBL" id="VNIB01000012">
    <property type="protein sequence ID" value="TYO96776.1"/>
    <property type="molecule type" value="Genomic_DNA"/>
</dbReference>
<name>A0A5D3WHH3_9BACT</name>
<dbReference type="PROSITE" id="PS51257">
    <property type="entry name" value="PROKAR_LIPOPROTEIN"/>
    <property type="match status" value="1"/>
</dbReference>
<protein>
    <recommendedName>
        <fullName evidence="4">Lipoprotein</fullName>
    </recommendedName>
</protein>
<dbReference type="OrthoDB" id="9835908at2"/>
<organism evidence="2 3">
    <name type="scientific">Geothermobacter ehrlichii</name>
    <dbReference type="NCBI Taxonomy" id="213224"/>
    <lineage>
        <taxon>Bacteria</taxon>
        <taxon>Pseudomonadati</taxon>
        <taxon>Thermodesulfobacteriota</taxon>
        <taxon>Desulfuromonadia</taxon>
        <taxon>Desulfuromonadales</taxon>
        <taxon>Geothermobacteraceae</taxon>
        <taxon>Geothermobacter</taxon>
    </lineage>
</organism>
<comment type="caution">
    <text evidence="2">The sequence shown here is derived from an EMBL/GenBank/DDBJ whole genome shotgun (WGS) entry which is preliminary data.</text>
</comment>
<evidence type="ECO:0000313" key="2">
    <source>
        <dbReference type="EMBL" id="TYO96776.1"/>
    </source>
</evidence>
<evidence type="ECO:0000313" key="3">
    <source>
        <dbReference type="Proteomes" id="UP000324159"/>
    </source>
</evidence>
<evidence type="ECO:0008006" key="4">
    <source>
        <dbReference type="Google" id="ProtNLM"/>
    </source>
</evidence>
<feature type="signal peptide" evidence="1">
    <location>
        <begin position="1"/>
        <end position="21"/>
    </location>
</feature>
<keyword evidence="1" id="KW-0732">Signal</keyword>
<dbReference type="Proteomes" id="UP000324159">
    <property type="component" value="Unassembled WGS sequence"/>
</dbReference>
<feature type="chain" id="PRO_5022934860" description="Lipoprotein" evidence="1">
    <location>
        <begin position="22"/>
        <end position="165"/>
    </location>
</feature>
<accession>A0A5D3WHH3</accession>
<evidence type="ECO:0000256" key="1">
    <source>
        <dbReference type="SAM" id="SignalP"/>
    </source>
</evidence>